<comment type="caution">
    <text evidence="1">The sequence shown here is derived from an EMBL/GenBank/DDBJ whole genome shotgun (WGS) entry which is preliminary data.</text>
</comment>
<dbReference type="Proteomes" id="UP000673691">
    <property type="component" value="Unassembled WGS sequence"/>
</dbReference>
<sequence length="31" mass="3509">MILEKENAIEEWRKLAGPTDSNNARAVAPQR</sequence>
<dbReference type="AlphaFoldDB" id="A0A8H7ZSS1"/>
<gene>
    <name evidence="1" type="ORF">BJ554DRAFT_1026</name>
</gene>
<proteinExistence type="predicted"/>
<name>A0A8H7ZSS1_9FUNG</name>
<reference evidence="1 2" key="1">
    <citation type="journal article" name="Sci. Rep.">
        <title>Genome-scale phylogenetic analyses confirm Olpidium as the closest living zoosporic fungus to the non-flagellated, terrestrial fungi.</title>
        <authorList>
            <person name="Chang Y."/>
            <person name="Rochon D."/>
            <person name="Sekimoto S."/>
            <person name="Wang Y."/>
            <person name="Chovatia M."/>
            <person name="Sandor L."/>
            <person name="Salamov A."/>
            <person name="Grigoriev I.V."/>
            <person name="Stajich J.E."/>
            <person name="Spatafora J.W."/>
        </authorList>
    </citation>
    <scope>NUCLEOTIDE SEQUENCE [LARGE SCALE GENOMIC DNA]</scope>
    <source>
        <strain evidence="1">S191</strain>
    </source>
</reference>
<dbReference type="Gene3D" id="3.30.70.141">
    <property type="entry name" value="Nucleoside diphosphate kinase-like domain"/>
    <property type="match status" value="1"/>
</dbReference>
<dbReference type="InterPro" id="IPR036850">
    <property type="entry name" value="NDK-like_dom_sf"/>
</dbReference>
<dbReference type="OrthoDB" id="2162449at2759"/>
<dbReference type="SUPFAM" id="SSF54919">
    <property type="entry name" value="Nucleoside diphosphate kinase, NDK"/>
    <property type="match status" value="1"/>
</dbReference>
<keyword evidence="2" id="KW-1185">Reference proteome</keyword>
<organism evidence="1 2">
    <name type="scientific">Olpidium bornovanus</name>
    <dbReference type="NCBI Taxonomy" id="278681"/>
    <lineage>
        <taxon>Eukaryota</taxon>
        <taxon>Fungi</taxon>
        <taxon>Fungi incertae sedis</taxon>
        <taxon>Olpidiomycota</taxon>
        <taxon>Olpidiomycotina</taxon>
        <taxon>Olpidiomycetes</taxon>
        <taxon>Olpidiales</taxon>
        <taxon>Olpidiaceae</taxon>
        <taxon>Olpidium</taxon>
    </lineage>
</organism>
<accession>A0A8H7ZSS1</accession>
<dbReference type="EMBL" id="JAEFCI010008057">
    <property type="protein sequence ID" value="KAG5458701.1"/>
    <property type="molecule type" value="Genomic_DNA"/>
</dbReference>
<protein>
    <submittedName>
        <fullName evidence="1">Uncharacterized protein</fullName>
    </submittedName>
</protein>
<evidence type="ECO:0000313" key="2">
    <source>
        <dbReference type="Proteomes" id="UP000673691"/>
    </source>
</evidence>
<evidence type="ECO:0000313" key="1">
    <source>
        <dbReference type="EMBL" id="KAG5458701.1"/>
    </source>
</evidence>